<organism evidence="2 3">
    <name type="scientific">Clostridium cylindrosporum DSM 605</name>
    <dbReference type="NCBI Taxonomy" id="1121307"/>
    <lineage>
        <taxon>Bacteria</taxon>
        <taxon>Bacillati</taxon>
        <taxon>Bacillota</taxon>
        <taxon>Clostridia</taxon>
        <taxon>Eubacteriales</taxon>
        <taxon>Clostridiaceae</taxon>
        <taxon>Clostridium</taxon>
    </lineage>
</organism>
<keyword evidence="3" id="KW-1185">Reference proteome</keyword>
<reference evidence="2 3" key="1">
    <citation type="submission" date="2015-06" db="EMBL/GenBank/DDBJ databases">
        <title>Draft genome sequence of the purine-degrading Clostridium cylindrosporum HC-1 (DSM 605).</title>
        <authorList>
            <person name="Poehlein A."/>
            <person name="Schiel-Bengelsdorf B."/>
            <person name="Bengelsdorf F."/>
            <person name="Daniel R."/>
            <person name="Duerre P."/>
        </authorList>
    </citation>
    <scope>NUCLEOTIDE SEQUENCE [LARGE SCALE GENOMIC DNA]</scope>
    <source>
        <strain evidence="2 3">DSM 605</strain>
    </source>
</reference>
<dbReference type="EMBL" id="LFVU01000028">
    <property type="protein sequence ID" value="KMT20856.1"/>
    <property type="molecule type" value="Genomic_DNA"/>
</dbReference>
<dbReference type="RefSeq" id="WP_048571259.1">
    <property type="nucleotide sequence ID" value="NZ_LFVU01000028.1"/>
</dbReference>
<evidence type="ECO:0000259" key="1">
    <source>
        <dbReference type="PROSITE" id="PS50846"/>
    </source>
</evidence>
<comment type="caution">
    <text evidence="2">The sequence shown here is derived from an EMBL/GenBank/DDBJ whole genome shotgun (WGS) entry which is preliminary data.</text>
</comment>
<proteinExistence type="predicted"/>
<dbReference type="GO" id="GO:0046872">
    <property type="term" value="F:metal ion binding"/>
    <property type="evidence" value="ECO:0007669"/>
    <property type="project" value="InterPro"/>
</dbReference>
<protein>
    <submittedName>
        <fullName evidence="2">Copper chaperone</fullName>
    </submittedName>
</protein>
<dbReference type="PATRIC" id="fig|1121307.3.peg.451"/>
<dbReference type="SUPFAM" id="SSF55008">
    <property type="entry name" value="HMA, heavy metal-associated domain"/>
    <property type="match status" value="1"/>
</dbReference>
<feature type="domain" description="HMA" evidence="1">
    <location>
        <begin position="2"/>
        <end position="68"/>
    </location>
</feature>
<evidence type="ECO:0000313" key="3">
    <source>
        <dbReference type="Proteomes" id="UP000036756"/>
    </source>
</evidence>
<dbReference type="Proteomes" id="UP000036756">
    <property type="component" value="Unassembled WGS sequence"/>
</dbReference>
<dbReference type="STRING" id="1121307.CLCY_1c00900"/>
<sequence>MMQCFFNIPSMHSLSSARRVSNIIEGVNGVKNVNTDYEKSIVGVFCENKDSVVESISNEVKKSGYEISLL</sequence>
<accession>A0A0J8FZ06</accession>
<dbReference type="InterPro" id="IPR036163">
    <property type="entry name" value="HMA_dom_sf"/>
</dbReference>
<dbReference type="PROSITE" id="PS50846">
    <property type="entry name" value="HMA_2"/>
    <property type="match status" value="1"/>
</dbReference>
<dbReference type="Pfam" id="PF00403">
    <property type="entry name" value="HMA"/>
    <property type="match status" value="1"/>
</dbReference>
<evidence type="ECO:0000313" key="2">
    <source>
        <dbReference type="EMBL" id="KMT20856.1"/>
    </source>
</evidence>
<name>A0A0J8FZ06_CLOCY</name>
<dbReference type="InterPro" id="IPR006121">
    <property type="entry name" value="HMA_dom"/>
</dbReference>
<dbReference type="Gene3D" id="3.30.70.100">
    <property type="match status" value="1"/>
</dbReference>
<dbReference type="AlphaFoldDB" id="A0A0J8FZ06"/>
<gene>
    <name evidence="2" type="ORF">CLCY_1c00900</name>
</gene>